<dbReference type="EMBL" id="JAKUDL010000002">
    <property type="protein sequence ID" value="MCH4294127.1"/>
    <property type="molecule type" value="Genomic_DNA"/>
</dbReference>
<proteinExistence type="predicted"/>
<organism evidence="1 2">
    <name type="scientific">Shewanella zhuhaiensis</name>
    <dbReference type="NCBI Taxonomy" id="2919576"/>
    <lineage>
        <taxon>Bacteria</taxon>
        <taxon>Pseudomonadati</taxon>
        <taxon>Pseudomonadota</taxon>
        <taxon>Gammaproteobacteria</taxon>
        <taxon>Alteromonadales</taxon>
        <taxon>Shewanellaceae</taxon>
        <taxon>Shewanella</taxon>
    </lineage>
</organism>
<dbReference type="Proteomes" id="UP001297581">
    <property type="component" value="Unassembled WGS sequence"/>
</dbReference>
<dbReference type="RefSeq" id="WP_240590532.1">
    <property type="nucleotide sequence ID" value="NZ_JAKUDL010000002.1"/>
</dbReference>
<gene>
    <name evidence="1" type="ORF">MJ923_07400</name>
</gene>
<name>A0AAJ1F035_9GAMM</name>
<evidence type="ECO:0000313" key="2">
    <source>
        <dbReference type="Proteomes" id="UP001297581"/>
    </source>
</evidence>
<accession>A0AAJ1F035</accession>
<keyword evidence="2" id="KW-1185">Reference proteome</keyword>
<reference evidence="1 2" key="1">
    <citation type="submission" date="2022-02" db="EMBL/GenBank/DDBJ databases">
        <title>The genome sequence of Shewanella sp. 3B26.</title>
        <authorList>
            <person name="Du J."/>
        </authorList>
    </citation>
    <scope>NUCLEOTIDE SEQUENCE [LARGE SCALE GENOMIC DNA]</scope>
    <source>
        <strain evidence="1 2">3B26</strain>
    </source>
</reference>
<dbReference type="AlphaFoldDB" id="A0AAJ1F035"/>
<comment type="caution">
    <text evidence="1">The sequence shown here is derived from an EMBL/GenBank/DDBJ whole genome shotgun (WGS) entry which is preliminary data.</text>
</comment>
<sequence>MSQALPLAEVPFDKRHLCWFCEEPADGLFAFISPRERETPSCALPACKECRQLAKGRELDSLAEYRQWVKDGLLKKYARHLAIGVNWTKEELEDSGFDCKILGGFKKSAWFMYEVARDRVNARGWPLSVNGVPLEDASMALAFEHDGLHFPSLGTAAAHYSRVQGLDEAFLCALVKLLGRNRFGYALRLAGLYRGADNKQKQQFLQELKQDEGAY</sequence>
<protein>
    <submittedName>
        <fullName evidence="1">Uncharacterized protein</fullName>
    </submittedName>
</protein>
<evidence type="ECO:0000313" key="1">
    <source>
        <dbReference type="EMBL" id="MCH4294127.1"/>
    </source>
</evidence>